<evidence type="ECO:0000313" key="1">
    <source>
        <dbReference type="EMBL" id="UQX87234.1"/>
    </source>
</evidence>
<dbReference type="SUPFAM" id="SSF52540">
    <property type="entry name" value="P-loop containing nucleoside triphosphate hydrolases"/>
    <property type="match status" value="1"/>
</dbReference>
<keyword evidence="1" id="KW-0808">Transferase</keyword>
<name>A0ABY4QW79_9ACTN</name>
<accession>A0ABY4QW79</accession>
<reference evidence="1" key="2">
    <citation type="submission" date="2022-05" db="EMBL/GenBank/DDBJ databases">
        <authorList>
            <person name="Kim J.-S."/>
            <person name="Lee K."/>
            <person name="Suh M."/>
            <person name="Eom M."/>
            <person name="Kim J.-S."/>
            <person name="Kim D.-S."/>
            <person name="Ko S.-H."/>
            <person name="Shin Y."/>
            <person name="Lee J.-S."/>
        </authorList>
    </citation>
    <scope>NUCLEOTIDE SEQUENCE</scope>
    <source>
        <strain evidence="1">N237</strain>
    </source>
</reference>
<keyword evidence="1" id="KW-0418">Kinase</keyword>
<gene>
    <name evidence="1" type="ORF">M6D93_13090</name>
</gene>
<dbReference type="InterPro" id="IPR027417">
    <property type="entry name" value="P-loop_NTPase"/>
</dbReference>
<dbReference type="Proteomes" id="UP001056336">
    <property type="component" value="Chromosome"/>
</dbReference>
<evidence type="ECO:0000313" key="2">
    <source>
        <dbReference type="Proteomes" id="UP001056336"/>
    </source>
</evidence>
<dbReference type="RefSeq" id="WP_249769718.1">
    <property type="nucleotide sequence ID" value="NZ_CP097332.1"/>
</dbReference>
<keyword evidence="2" id="KW-1185">Reference proteome</keyword>
<sequence>MLWTDVVTDRLLALPPTCGTVRVLAIDGGAAAGKSTLAADIARTLADSVVVHTDDLLDGWDDQFGFWDRLRTQVLDPLAQGRTADVPQYDWHRQTFADPRPLPVPRVLIVEGVSAIQACGGRLTLGVLLQVDRLDRQRRWSDRDGALGPAELRWLDREQDYFAAPIDTSAPVLALRG</sequence>
<protein>
    <submittedName>
        <fullName evidence="1">Uridine kinase</fullName>
    </submittedName>
</protein>
<reference evidence="1" key="1">
    <citation type="journal article" date="2018" name="Int. J. Syst. Evol. Microbiol.">
        <title>Jatrophihabitans telluris sp. nov., isolated from sediment soil of lava forest wetlands and the emended description of the genus Jatrophihabitans.</title>
        <authorList>
            <person name="Lee K.C."/>
            <person name="Suh M.K."/>
            <person name="Eom M.K."/>
            <person name="Kim K.K."/>
            <person name="Kim J.S."/>
            <person name="Kim D.S."/>
            <person name="Ko S.H."/>
            <person name="Shin Y.K."/>
            <person name="Lee J.S."/>
        </authorList>
    </citation>
    <scope>NUCLEOTIDE SEQUENCE</scope>
    <source>
        <strain evidence="1">N237</strain>
    </source>
</reference>
<organism evidence="1 2">
    <name type="scientific">Jatrophihabitans telluris</name>
    <dbReference type="NCBI Taxonomy" id="2038343"/>
    <lineage>
        <taxon>Bacteria</taxon>
        <taxon>Bacillati</taxon>
        <taxon>Actinomycetota</taxon>
        <taxon>Actinomycetes</taxon>
        <taxon>Jatrophihabitantales</taxon>
        <taxon>Jatrophihabitantaceae</taxon>
        <taxon>Jatrophihabitans</taxon>
    </lineage>
</organism>
<dbReference type="Gene3D" id="3.40.50.300">
    <property type="entry name" value="P-loop containing nucleotide triphosphate hydrolases"/>
    <property type="match status" value="1"/>
</dbReference>
<proteinExistence type="predicted"/>
<dbReference type="EMBL" id="CP097332">
    <property type="protein sequence ID" value="UQX87234.1"/>
    <property type="molecule type" value="Genomic_DNA"/>
</dbReference>
<dbReference type="GO" id="GO:0016301">
    <property type="term" value="F:kinase activity"/>
    <property type="evidence" value="ECO:0007669"/>
    <property type="project" value="UniProtKB-KW"/>
</dbReference>